<comment type="similarity">
    <text evidence="1">Belongs to the glycosyltransferase 2 family.</text>
</comment>
<dbReference type="InterPro" id="IPR001173">
    <property type="entry name" value="Glyco_trans_2-like"/>
</dbReference>
<evidence type="ECO:0000259" key="5">
    <source>
        <dbReference type="Pfam" id="PF00535"/>
    </source>
</evidence>
<dbReference type="RefSeq" id="WP_183382052.1">
    <property type="nucleotide sequence ID" value="NZ_JACHXR010000001.1"/>
</dbReference>
<name>A0A7W5ER59_9GAMM</name>
<dbReference type="Proteomes" id="UP000518892">
    <property type="component" value="Unassembled WGS sequence"/>
</dbReference>
<comment type="caution">
    <text evidence="6">The sequence shown here is derived from an EMBL/GenBank/DDBJ whole genome shotgun (WGS) entry which is preliminary data.</text>
</comment>
<dbReference type="SUPFAM" id="SSF53448">
    <property type="entry name" value="Nucleotide-diphospho-sugar transferases"/>
    <property type="match status" value="1"/>
</dbReference>
<dbReference type="GO" id="GO:0008831">
    <property type="term" value="F:dTDP-4-dehydrorhamnose reductase activity"/>
    <property type="evidence" value="ECO:0007669"/>
    <property type="project" value="UniProtKB-EC"/>
</dbReference>
<dbReference type="PANTHER" id="PTHR43179">
    <property type="entry name" value="RHAMNOSYLTRANSFERASE WBBL"/>
    <property type="match status" value="1"/>
</dbReference>
<proteinExistence type="inferred from homology"/>
<keyword evidence="2" id="KW-0328">Glycosyltransferase</keyword>
<feature type="domain" description="Glycosyltransferase 2-like" evidence="5">
    <location>
        <begin position="8"/>
        <end position="108"/>
    </location>
</feature>
<keyword evidence="3" id="KW-0808">Transferase</keyword>
<dbReference type="InterPro" id="IPR029044">
    <property type="entry name" value="Nucleotide-diphossugar_trans"/>
</dbReference>
<feature type="region of interest" description="Disordered" evidence="4">
    <location>
        <begin position="315"/>
        <end position="339"/>
    </location>
</feature>
<dbReference type="CDD" id="cd04185">
    <property type="entry name" value="GT_2_like_b"/>
    <property type="match status" value="1"/>
</dbReference>
<evidence type="ECO:0000313" key="6">
    <source>
        <dbReference type="EMBL" id="MBB3229537.1"/>
    </source>
</evidence>
<accession>A0A7W5ER59</accession>
<protein>
    <submittedName>
        <fullName evidence="6">dTDP-4-dehydrorhamnose reductase</fullName>
        <ecNumber evidence="6">1.1.1.133</ecNumber>
    </submittedName>
</protein>
<dbReference type="EMBL" id="JACHXR010000001">
    <property type="protein sequence ID" value="MBB3229537.1"/>
    <property type="molecule type" value="Genomic_DNA"/>
</dbReference>
<organism evidence="6 7">
    <name type="scientific">Halomonas stenophila</name>
    <dbReference type="NCBI Taxonomy" id="795312"/>
    <lineage>
        <taxon>Bacteria</taxon>
        <taxon>Pseudomonadati</taxon>
        <taxon>Pseudomonadota</taxon>
        <taxon>Gammaproteobacteria</taxon>
        <taxon>Oceanospirillales</taxon>
        <taxon>Halomonadaceae</taxon>
        <taxon>Halomonas</taxon>
    </lineage>
</organism>
<gene>
    <name evidence="6" type="ORF">FHR97_000352</name>
</gene>
<dbReference type="PANTHER" id="PTHR43179:SF12">
    <property type="entry name" value="GALACTOFURANOSYLTRANSFERASE GLFT2"/>
    <property type="match status" value="1"/>
</dbReference>
<evidence type="ECO:0000256" key="3">
    <source>
        <dbReference type="ARBA" id="ARBA00022679"/>
    </source>
</evidence>
<evidence type="ECO:0000256" key="1">
    <source>
        <dbReference type="ARBA" id="ARBA00006739"/>
    </source>
</evidence>
<keyword evidence="6" id="KW-0560">Oxidoreductase</keyword>
<dbReference type="Pfam" id="PF00535">
    <property type="entry name" value="Glycos_transf_2"/>
    <property type="match status" value="1"/>
</dbReference>
<keyword evidence="7" id="KW-1185">Reference proteome</keyword>
<dbReference type="AlphaFoldDB" id="A0A7W5ER59"/>
<evidence type="ECO:0000256" key="2">
    <source>
        <dbReference type="ARBA" id="ARBA00022676"/>
    </source>
</evidence>
<sequence length="339" mass="38051">MMDKVIAVVLTYNRKELLQRCLEAIQAQTRPCDDIIVINNASTDGTLEMLNDGSFSDIKIYTLKENKGAAGGFNLGFRVAYDNGADHVWMMDDDVIPEPTALEALLEADALLEEKRTPRSYLVSMAYSEAGRLTNLPYLSEWHKNHWPQYLEHGLVAVGYSTFVSILVPRRILETYGLPIAEMFIWGEDAEFTLRITREAPGYLVGDSKVAHVRAGTGGISILPETNPARIAYYSHFIRNNIFLARKYKTRRRLGSVLCSNLMLVLKLLLRKEPGKARVVLKGMRQSLYFSPRAESVHADYDDSCIELTITAPHEGRSATPSHDNDDRKLVLVSHSSSS</sequence>
<evidence type="ECO:0000256" key="4">
    <source>
        <dbReference type="SAM" id="MobiDB-lite"/>
    </source>
</evidence>
<dbReference type="EC" id="1.1.1.133" evidence="6"/>
<dbReference type="GO" id="GO:0016757">
    <property type="term" value="F:glycosyltransferase activity"/>
    <property type="evidence" value="ECO:0007669"/>
    <property type="project" value="UniProtKB-KW"/>
</dbReference>
<dbReference type="Gene3D" id="3.90.550.10">
    <property type="entry name" value="Spore Coat Polysaccharide Biosynthesis Protein SpsA, Chain A"/>
    <property type="match status" value="1"/>
</dbReference>
<evidence type="ECO:0000313" key="7">
    <source>
        <dbReference type="Proteomes" id="UP000518892"/>
    </source>
</evidence>
<reference evidence="6 7" key="1">
    <citation type="submission" date="2020-08" db="EMBL/GenBank/DDBJ databases">
        <title>Genomic Encyclopedia of Type Strains, Phase III (KMG-III): the genomes of soil and plant-associated and newly described type strains.</title>
        <authorList>
            <person name="Whitman W."/>
        </authorList>
    </citation>
    <scope>NUCLEOTIDE SEQUENCE [LARGE SCALE GENOMIC DNA]</scope>
    <source>
        <strain evidence="6 7">CECT 7744</strain>
    </source>
</reference>